<feature type="domain" description="Allophanate hydrolase C-terminal" evidence="2">
    <location>
        <begin position="493"/>
        <end position="617"/>
    </location>
</feature>
<name>A0A7Y9U897_9BURK</name>
<gene>
    <name evidence="3" type="ORF">BDD16_003618</name>
</gene>
<dbReference type="AlphaFoldDB" id="A0A7Y9U897"/>
<dbReference type="Pfam" id="PF01425">
    <property type="entry name" value="Amidase"/>
    <property type="match status" value="1"/>
</dbReference>
<dbReference type="Pfam" id="PF11533">
    <property type="entry name" value="AtzH-like"/>
    <property type="match status" value="1"/>
</dbReference>
<dbReference type="Gene3D" id="3.10.450.50">
    <property type="match status" value="1"/>
</dbReference>
<dbReference type="PANTHER" id="PTHR11895">
    <property type="entry name" value="TRANSAMIDASE"/>
    <property type="match status" value="1"/>
</dbReference>
<dbReference type="Gene3D" id="3.90.1300.10">
    <property type="entry name" value="Amidase signature (AS) domain"/>
    <property type="match status" value="1"/>
</dbReference>
<reference evidence="3 4" key="1">
    <citation type="submission" date="2020-07" db="EMBL/GenBank/DDBJ databases">
        <title>Genomic Encyclopedia of Archaeal and Bacterial Type Strains, Phase II (KMG-II): from individual species to whole genera.</title>
        <authorList>
            <person name="Goeker M."/>
        </authorList>
    </citation>
    <scope>NUCLEOTIDE SEQUENCE [LARGE SCALE GENOMIC DNA]</scope>
    <source>
        <strain evidence="3 4">DSM 21226</strain>
    </source>
</reference>
<dbReference type="NCBIfam" id="TIGR02713">
    <property type="entry name" value="allophanate_hyd"/>
    <property type="match status" value="1"/>
</dbReference>
<evidence type="ECO:0000259" key="1">
    <source>
        <dbReference type="Pfam" id="PF01425"/>
    </source>
</evidence>
<dbReference type="InterPro" id="IPR000120">
    <property type="entry name" value="Amidase"/>
</dbReference>
<dbReference type="RefSeq" id="WP_180552453.1">
    <property type="nucleotide sequence ID" value="NZ_JACCPZ010000078.1"/>
</dbReference>
<dbReference type="NCBIfam" id="NF006043">
    <property type="entry name" value="PRK08186.1"/>
    <property type="match status" value="1"/>
</dbReference>
<dbReference type="Proteomes" id="UP000518288">
    <property type="component" value="Unassembled WGS sequence"/>
</dbReference>
<protein>
    <submittedName>
        <fullName evidence="3">Allophanate hydrolase</fullName>
        <ecNumber evidence="3">3.5.1.54</ecNumber>
    </submittedName>
</protein>
<dbReference type="InterPro" id="IPR023631">
    <property type="entry name" value="Amidase_dom"/>
</dbReference>
<keyword evidence="4" id="KW-1185">Reference proteome</keyword>
<sequence>MTPPLPTTIAGWLSAYRAGARPTELIPALAARLAEDDPAWILRCDAAYLTAQLDRLAALQREGRALPLAGVPFAVKDNIDVAGLPTTAACPAFAYTPERHATVVQRLLDAGAILIGKTNLDQFATGLVGTRSPYGAVPCPLDPQRVSGGSSSGSASVVARGLVAFALGTDTAGSGRVPAGFNHLVGLKPTPGRVGMHGVLPACRTLDVVSVFALDVPDAARVLAVMEGPDDGPVFQSAAQRPAWLGRLGRPLRVGVPADVSALDEALGYRVAWTGALARLTTLSPTAAGGAPAWAGEGIEIVPIDMAPFDAVARLLYDGPWVAERHSVVQDLMRTQPDAIDPTVRRVIARAAEFDATAAFEARYRLAELARATEAVWQGIDVLLVPTAPTHPTLAAVAAEPVLRNSELGRYTNFVNLLGLAALAVPAGETPAGLPFGVTWIAPGGSDAALAALGTCWQLAASPGTQPVGAHLPALTAADLQPATQPASAPTLALAVVGAHLQGMPLHGQLIERGARLLARTHTAPRYRLHALPGTVPPKPGLARVGPGEAGHAIALEVYELPIDQVGSFLALIPPPLGLGTVELADGTWVKGFICEPAGLLGAPDVSAFGGWRGYMAAGVTPAAAPVGLSADRLDLPATHAELGPLFDAYEAALMANDVEALTGFFWDDPRVTRYGIADRQWGADALATWRAGVPAPNFTRQLLHPRVLGLGSDVAIVQVEFLRSDTALRGFQTQCWARMAGLGWKIVAAHVSMIEWPQPLQASPATD</sequence>
<dbReference type="EC" id="3.5.1.54" evidence="3"/>
<evidence type="ECO:0000313" key="3">
    <source>
        <dbReference type="EMBL" id="NYG34632.1"/>
    </source>
</evidence>
<dbReference type="InterPro" id="IPR053844">
    <property type="entry name" value="AH_C"/>
</dbReference>
<dbReference type="PANTHER" id="PTHR11895:SF169">
    <property type="entry name" value="GLUTAMYL-TRNA(GLN) AMIDOTRANSFERASE"/>
    <property type="match status" value="1"/>
</dbReference>
<proteinExistence type="predicted"/>
<feature type="domain" description="Amidase" evidence="1">
    <location>
        <begin position="50"/>
        <end position="450"/>
    </location>
</feature>
<evidence type="ECO:0000313" key="4">
    <source>
        <dbReference type="Proteomes" id="UP000518288"/>
    </source>
</evidence>
<keyword evidence="3" id="KW-0378">Hydrolase</keyword>
<dbReference type="EMBL" id="JACCFH010000001">
    <property type="protein sequence ID" value="NYG34632.1"/>
    <property type="molecule type" value="Genomic_DNA"/>
</dbReference>
<dbReference type="InterPro" id="IPR014085">
    <property type="entry name" value="Allophanate_hydrolase"/>
</dbReference>
<dbReference type="InterPro" id="IPR024507">
    <property type="entry name" value="AtzH-like"/>
</dbReference>
<dbReference type="GO" id="GO:0004039">
    <property type="term" value="F:allophanate hydrolase activity"/>
    <property type="evidence" value="ECO:0007669"/>
    <property type="project" value="UniProtKB-EC"/>
</dbReference>
<dbReference type="Gene3D" id="3.10.490.10">
    <property type="entry name" value="Gamma-glutamyl cyclotransferase-like"/>
    <property type="match status" value="1"/>
</dbReference>
<dbReference type="Gene3D" id="1.20.58.1700">
    <property type="match status" value="1"/>
</dbReference>
<dbReference type="SUPFAM" id="SSF75304">
    <property type="entry name" value="Amidase signature (AS) enzymes"/>
    <property type="match status" value="1"/>
</dbReference>
<dbReference type="SUPFAM" id="SSF54427">
    <property type="entry name" value="NTF2-like"/>
    <property type="match status" value="1"/>
</dbReference>
<dbReference type="InterPro" id="IPR036928">
    <property type="entry name" value="AS_sf"/>
</dbReference>
<dbReference type="Pfam" id="PF21986">
    <property type="entry name" value="AH_C"/>
    <property type="match status" value="1"/>
</dbReference>
<accession>A0A7Y9U897</accession>
<comment type="caution">
    <text evidence="3">The sequence shown here is derived from an EMBL/GenBank/DDBJ whole genome shotgun (WGS) entry which is preliminary data.</text>
</comment>
<evidence type="ECO:0000259" key="2">
    <source>
        <dbReference type="Pfam" id="PF21986"/>
    </source>
</evidence>
<dbReference type="InterPro" id="IPR032710">
    <property type="entry name" value="NTF2-like_dom_sf"/>
</dbReference>
<organism evidence="3 4">
    <name type="scientific">Sphaerotilus montanus</name>
    <dbReference type="NCBI Taxonomy" id="522889"/>
    <lineage>
        <taxon>Bacteria</taxon>
        <taxon>Pseudomonadati</taxon>
        <taxon>Pseudomonadota</taxon>
        <taxon>Betaproteobacteria</taxon>
        <taxon>Burkholderiales</taxon>
        <taxon>Sphaerotilaceae</taxon>
        <taxon>Sphaerotilus</taxon>
    </lineage>
</organism>